<dbReference type="AlphaFoldDB" id="A0A562ICW1"/>
<gene>
    <name evidence="2" type="ORF">JD77_03548</name>
</gene>
<name>A0A562ICW1_MICOL</name>
<evidence type="ECO:0000313" key="2">
    <source>
        <dbReference type="EMBL" id="TWH68553.1"/>
    </source>
</evidence>
<comment type="caution">
    <text evidence="2">The sequence shown here is derived from an EMBL/GenBank/DDBJ whole genome shotgun (WGS) entry which is preliminary data.</text>
</comment>
<dbReference type="Proteomes" id="UP000319825">
    <property type="component" value="Unassembled WGS sequence"/>
</dbReference>
<protein>
    <submittedName>
        <fullName evidence="2">Uncharacterized protein</fullName>
    </submittedName>
</protein>
<feature type="region of interest" description="Disordered" evidence="1">
    <location>
        <begin position="25"/>
        <end position="55"/>
    </location>
</feature>
<keyword evidence="3" id="KW-1185">Reference proteome</keyword>
<dbReference type="EMBL" id="VLKE01000001">
    <property type="protein sequence ID" value="TWH68553.1"/>
    <property type="molecule type" value="Genomic_DNA"/>
</dbReference>
<accession>A0A562ICW1</accession>
<proteinExistence type="predicted"/>
<organism evidence="2 3">
    <name type="scientific">Micromonospora olivasterospora</name>
    <dbReference type="NCBI Taxonomy" id="1880"/>
    <lineage>
        <taxon>Bacteria</taxon>
        <taxon>Bacillati</taxon>
        <taxon>Actinomycetota</taxon>
        <taxon>Actinomycetes</taxon>
        <taxon>Micromonosporales</taxon>
        <taxon>Micromonosporaceae</taxon>
        <taxon>Micromonospora</taxon>
    </lineage>
</organism>
<evidence type="ECO:0000256" key="1">
    <source>
        <dbReference type="SAM" id="MobiDB-lite"/>
    </source>
</evidence>
<reference evidence="2 3" key="1">
    <citation type="submission" date="2019-07" db="EMBL/GenBank/DDBJ databases">
        <title>R&amp;d 2014.</title>
        <authorList>
            <person name="Klenk H.-P."/>
        </authorList>
    </citation>
    <scope>NUCLEOTIDE SEQUENCE [LARGE SCALE GENOMIC DNA]</scope>
    <source>
        <strain evidence="2 3">DSM 43868</strain>
    </source>
</reference>
<sequence>MLAERHRRATHRLYRARTLTAALWPELAPTPPEAEPVRSDGTALRPAIPSARPGD</sequence>
<dbReference type="RefSeq" id="WP_170286470.1">
    <property type="nucleotide sequence ID" value="NZ_BAAATQ010000247.1"/>
</dbReference>
<evidence type="ECO:0000313" key="3">
    <source>
        <dbReference type="Proteomes" id="UP000319825"/>
    </source>
</evidence>